<proteinExistence type="predicted"/>
<dbReference type="RefSeq" id="WP_233373438.1">
    <property type="nucleotide sequence ID" value="NZ_JAJTWU010000007.1"/>
</dbReference>
<gene>
    <name evidence="1" type="ORF">LXT13_18565</name>
</gene>
<dbReference type="Gene3D" id="3.30.870.10">
    <property type="entry name" value="Endonuclease Chain A"/>
    <property type="match status" value="1"/>
</dbReference>
<sequence>MPIAIAVRTQFSDSHFRDVLIRALRSWDIDSIHIASGFFNDFTAELADWAPDFQIDEEMGGKEVFLYGGYHEKADSMCALRDALVKCGINTSANRLRAPRTGEQALRWHAKVSVFVSGERPVLAIVGSSNLTSPTMYGNSEHKFVASPERVNVEADSFYWLRTHADADQAVHDAFHYWGGGRLAPHIAFYDEKFDDEVERLMRPLLKTVLSYPWQRL</sequence>
<evidence type="ECO:0000313" key="2">
    <source>
        <dbReference type="Proteomes" id="UP001200741"/>
    </source>
</evidence>
<keyword evidence="2" id="KW-1185">Reference proteome</keyword>
<dbReference type="EMBL" id="JAJTWU010000007">
    <property type="protein sequence ID" value="MCE4556402.1"/>
    <property type="molecule type" value="Genomic_DNA"/>
</dbReference>
<evidence type="ECO:0000313" key="1">
    <source>
        <dbReference type="EMBL" id="MCE4556402.1"/>
    </source>
</evidence>
<reference evidence="1 2" key="1">
    <citation type="submission" date="2021-12" db="EMBL/GenBank/DDBJ databases">
        <title>Genome seq of P8.</title>
        <authorList>
            <person name="Seo T."/>
        </authorList>
    </citation>
    <scope>NUCLEOTIDE SEQUENCE [LARGE SCALE GENOMIC DNA]</scope>
    <source>
        <strain evidence="1 2">P8</strain>
    </source>
</reference>
<dbReference type="CDD" id="cd09117">
    <property type="entry name" value="PLDc_Bfil_DEXD_like"/>
    <property type="match status" value="1"/>
</dbReference>
<organism evidence="1 2">
    <name type="scientific">Pelomonas cellulosilytica</name>
    <dbReference type="NCBI Taxonomy" id="2906762"/>
    <lineage>
        <taxon>Bacteria</taxon>
        <taxon>Pseudomonadati</taxon>
        <taxon>Pseudomonadota</taxon>
        <taxon>Betaproteobacteria</taxon>
        <taxon>Burkholderiales</taxon>
        <taxon>Sphaerotilaceae</taxon>
        <taxon>Roseateles</taxon>
    </lineage>
</organism>
<accession>A0ABS8XX73</accession>
<dbReference type="Proteomes" id="UP001200741">
    <property type="component" value="Unassembled WGS sequence"/>
</dbReference>
<protein>
    <submittedName>
        <fullName evidence="1">Phospholipase D family protein</fullName>
    </submittedName>
</protein>
<name>A0ABS8XX73_9BURK</name>
<comment type="caution">
    <text evidence="1">The sequence shown here is derived from an EMBL/GenBank/DDBJ whole genome shotgun (WGS) entry which is preliminary data.</text>
</comment>